<dbReference type="SUPFAM" id="SSF53067">
    <property type="entry name" value="Actin-like ATPase domain"/>
    <property type="match status" value="1"/>
</dbReference>
<evidence type="ECO:0000256" key="2">
    <source>
        <dbReference type="ARBA" id="ARBA00022840"/>
    </source>
</evidence>
<dbReference type="Pfam" id="PF00012">
    <property type="entry name" value="HSP70"/>
    <property type="match status" value="1"/>
</dbReference>
<dbReference type="eggNOG" id="KOG0102">
    <property type="taxonomic scope" value="Eukaryota"/>
</dbReference>
<dbReference type="KEGG" id="tva:4752808"/>
<reference evidence="4" key="1">
    <citation type="submission" date="2006-10" db="EMBL/GenBank/DDBJ databases">
        <authorList>
            <person name="Amadeo P."/>
            <person name="Zhao Q."/>
            <person name="Wortman J."/>
            <person name="Fraser-Liggett C."/>
            <person name="Carlton J."/>
        </authorList>
    </citation>
    <scope>NUCLEOTIDE SEQUENCE</scope>
    <source>
        <strain evidence="4">G3</strain>
    </source>
</reference>
<dbReference type="Gene3D" id="3.30.420.40">
    <property type="match status" value="1"/>
</dbReference>
<feature type="coiled-coil region" evidence="3">
    <location>
        <begin position="305"/>
        <end position="374"/>
    </location>
</feature>
<dbReference type="Gene3D" id="3.90.640.10">
    <property type="entry name" value="Actin, Chain A, domain 4"/>
    <property type="match status" value="1"/>
</dbReference>
<organism evidence="4 5">
    <name type="scientific">Trichomonas vaginalis (strain ATCC PRA-98 / G3)</name>
    <dbReference type="NCBI Taxonomy" id="412133"/>
    <lineage>
        <taxon>Eukaryota</taxon>
        <taxon>Metamonada</taxon>
        <taxon>Parabasalia</taxon>
        <taxon>Trichomonadida</taxon>
        <taxon>Trichomonadidae</taxon>
        <taxon>Trichomonas</taxon>
    </lineage>
</organism>
<dbReference type="VEuPathDB" id="TrichDB:TVAG_123880"/>
<dbReference type="GO" id="GO:0016887">
    <property type="term" value="F:ATP hydrolysis activity"/>
    <property type="evidence" value="ECO:0000318"/>
    <property type="project" value="GO_Central"/>
</dbReference>
<dbReference type="RefSeq" id="XP_001307994.1">
    <property type="nucleotide sequence ID" value="XM_001307993.1"/>
</dbReference>
<proteinExistence type="predicted"/>
<dbReference type="EMBL" id="DS113825">
    <property type="protein sequence ID" value="EAX95064.1"/>
    <property type="molecule type" value="Genomic_DNA"/>
</dbReference>
<dbReference type="Gene3D" id="2.60.34.10">
    <property type="entry name" value="Substrate Binding Domain Of DNAk, Chain A, domain 1"/>
    <property type="match status" value="1"/>
</dbReference>
<dbReference type="GO" id="GO:0005524">
    <property type="term" value="F:ATP binding"/>
    <property type="evidence" value="ECO:0007669"/>
    <property type="project" value="UniProtKB-KW"/>
</dbReference>
<dbReference type="PANTHER" id="PTHR19375">
    <property type="entry name" value="HEAT SHOCK PROTEIN 70KDA"/>
    <property type="match status" value="1"/>
</dbReference>
<evidence type="ECO:0000313" key="5">
    <source>
        <dbReference type="Proteomes" id="UP000001542"/>
    </source>
</evidence>
<dbReference type="GO" id="GO:0140662">
    <property type="term" value="F:ATP-dependent protein folding chaperone"/>
    <property type="evidence" value="ECO:0007669"/>
    <property type="project" value="InterPro"/>
</dbReference>
<evidence type="ECO:0008006" key="6">
    <source>
        <dbReference type="Google" id="ProtNLM"/>
    </source>
</evidence>
<dbReference type="AlphaFoldDB" id="A2FJ57"/>
<dbReference type="GO" id="GO:0005737">
    <property type="term" value="C:cytoplasm"/>
    <property type="evidence" value="ECO:0000318"/>
    <property type="project" value="GO_Central"/>
</dbReference>
<dbReference type="OrthoDB" id="6102802at2759"/>
<protein>
    <recommendedName>
        <fullName evidence="6">DnaK protein</fullName>
    </recommendedName>
</protein>
<evidence type="ECO:0000256" key="3">
    <source>
        <dbReference type="SAM" id="Coils"/>
    </source>
</evidence>
<dbReference type="InterPro" id="IPR043129">
    <property type="entry name" value="ATPase_NBD"/>
</dbReference>
<dbReference type="Proteomes" id="UP000001542">
    <property type="component" value="Unassembled WGS sequence"/>
</dbReference>
<dbReference type="InParanoid" id="A2FJ57"/>
<accession>A2FJ57</accession>
<keyword evidence="3" id="KW-0175">Coiled coil</keyword>
<dbReference type="VEuPathDB" id="TrichDB:TVAGG3_0914650"/>
<dbReference type="GO" id="GO:0042026">
    <property type="term" value="P:protein refolding"/>
    <property type="evidence" value="ECO:0000318"/>
    <property type="project" value="GO_Central"/>
</dbReference>
<dbReference type="FunFam" id="2.60.34.10:FF:000065">
    <property type="entry name" value="DnaK protein"/>
    <property type="match status" value="1"/>
</dbReference>
<gene>
    <name evidence="4" type="ORF">TVAG_428670</name>
</gene>
<evidence type="ECO:0000313" key="4">
    <source>
        <dbReference type="EMBL" id="EAX95064.1"/>
    </source>
</evidence>
<dbReference type="GO" id="GO:0044183">
    <property type="term" value="F:protein folding chaperone"/>
    <property type="evidence" value="ECO:0000318"/>
    <property type="project" value="GO_Central"/>
</dbReference>
<dbReference type="InterPro" id="IPR013126">
    <property type="entry name" value="Hsp_70_fam"/>
</dbReference>
<dbReference type="GO" id="GO:0031072">
    <property type="term" value="F:heat shock protein binding"/>
    <property type="evidence" value="ECO:0000318"/>
    <property type="project" value="GO_Central"/>
</dbReference>
<dbReference type="STRING" id="5722.A2FJ57"/>
<reference evidence="4" key="2">
    <citation type="journal article" date="2007" name="Science">
        <title>Draft genome sequence of the sexually transmitted pathogen Trichomonas vaginalis.</title>
        <authorList>
            <person name="Carlton J.M."/>
            <person name="Hirt R.P."/>
            <person name="Silva J.C."/>
            <person name="Delcher A.L."/>
            <person name="Schatz M."/>
            <person name="Zhao Q."/>
            <person name="Wortman J.R."/>
            <person name="Bidwell S.L."/>
            <person name="Alsmark U.C.M."/>
            <person name="Besteiro S."/>
            <person name="Sicheritz-Ponten T."/>
            <person name="Noel C.J."/>
            <person name="Dacks J.B."/>
            <person name="Foster P.G."/>
            <person name="Simillion C."/>
            <person name="Van de Peer Y."/>
            <person name="Miranda-Saavedra D."/>
            <person name="Barton G.J."/>
            <person name="Westrop G.D."/>
            <person name="Mueller S."/>
            <person name="Dessi D."/>
            <person name="Fiori P.L."/>
            <person name="Ren Q."/>
            <person name="Paulsen I."/>
            <person name="Zhang H."/>
            <person name="Bastida-Corcuera F.D."/>
            <person name="Simoes-Barbosa A."/>
            <person name="Brown M.T."/>
            <person name="Hayes R.D."/>
            <person name="Mukherjee M."/>
            <person name="Okumura C.Y."/>
            <person name="Schneider R."/>
            <person name="Smith A.J."/>
            <person name="Vanacova S."/>
            <person name="Villalvazo M."/>
            <person name="Haas B.J."/>
            <person name="Pertea M."/>
            <person name="Feldblyum T.V."/>
            <person name="Utterback T.R."/>
            <person name="Shu C.L."/>
            <person name="Osoegawa K."/>
            <person name="de Jong P.J."/>
            <person name="Hrdy I."/>
            <person name="Horvathova L."/>
            <person name="Zubacova Z."/>
            <person name="Dolezal P."/>
            <person name="Malik S.B."/>
            <person name="Logsdon J.M. Jr."/>
            <person name="Henze K."/>
            <person name="Gupta A."/>
            <person name="Wang C.C."/>
            <person name="Dunne R.L."/>
            <person name="Upcroft J.A."/>
            <person name="Upcroft P."/>
            <person name="White O."/>
            <person name="Salzberg S.L."/>
            <person name="Tang P."/>
            <person name="Chiu C.-H."/>
            <person name="Lee Y.-S."/>
            <person name="Embley T.M."/>
            <person name="Coombs G.H."/>
            <person name="Mottram J.C."/>
            <person name="Tachezy J."/>
            <person name="Fraser-Liggett C.M."/>
            <person name="Johnson P.J."/>
        </authorList>
    </citation>
    <scope>NUCLEOTIDE SEQUENCE [LARGE SCALE GENOMIC DNA]</scope>
    <source>
        <strain evidence="4">G3</strain>
    </source>
</reference>
<evidence type="ECO:0000256" key="1">
    <source>
        <dbReference type="ARBA" id="ARBA00022741"/>
    </source>
</evidence>
<sequence length="380" mass="43804">MKYPKIDIEACKSILVLDAEKAKKSISNGHKSSTISLRIENEIIEYTFMKNKLEKILDPLIQRTITIIRRLLNSHKDAKVESILLVGGTSMIYYVKESLELEFEDDNIRVINSVDPLTAVAIGAAQKAFFEFYKKQEEMNGNQIVLPKNFPKKMIEAVSITYGFECYIHGTYETTMKKMIMKDTKLPSEPITTITSTSFDNQEKIEYDILQGESLEDSRKIGEYTLTGLSGNKKAGKEKARVTFQVDEQNCLHVKFQLLNIEGAKEESMDIDLSKFLPSYEVENDLTKLTKQQIKESRDKIGADSRNYDEELGELQAIFEEYQNKARKGQNKDAVKFCTEKLNFIDEAYYIEDQDSIENAIEEIQKEKRIFEQKYKNLCN</sequence>
<dbReference type="FunFam" id="3.30.420.40:FF:000605">
    <property type="entry name" value="Uncharacterized protein"/>
    <property type="match status" value="1"/>
</dbReference>
<keyword evidence="2" id="KW-0067">ATP-binding</keyword>
<name>A2FJ57_TRIV3</name>
<dbReference type="InterPro" id="IPR029047">
    <property type="entry name" value="HSP70_peptide-bd_sf"/>
</dbReference>
<keyword evidence="5" id="KW-1185">Reference proteome</keyword>
<dbReference type="SUPFAM" id="SSF100920">
    <property type="entry name" value="Heat shock protein 70kD (HSP70), peptide-binding domain"/>
    <property type="match status" value="1"/>
</dbReference>
<keyword evidence="1" id="KW-0547">Nucleotide-binding</keyword>